<protein>
    <submittedName>
        <fullName evidence="1">Uncharacterized protein</fullName>
    </submittedName>
</protein>
<dbReference type="Proteomes" id="UP000798662">
    <property type="component" value="Chromosome 1"/>
</dbReference>
<sequence length="524" mass="54178">MVDLVTPPPPSLPRLPCPPHPTSLRPVSPALPVPAVPAPPCLPRPTAPVGATLAAAAPPCGQRRVCETRRRRGAEAVAVAAAAARDPIATNFPSPRRFLAGATVRPTHRRGAPAGGPPVTERQAAGRWPTFNTTPPPSSRPPPPASPLSSPPPPVPGPQAPGPSSSGRRWVRDPFSSLTCAVPALQGYTSRGRRARAGWRAGEGKSLVSRGCLTAAGRPTGRRARRPVGCAAITSVVGGPWRPAVVHATRRRCSHQPRLLSSDLCGAQRGLPGRGCRELGWPGGRDASPAGPCGSGRAAGVIRSWGRRDAAGAGPRQGVCPHLHTVRGCGGAAAAAVPASASLPWLGFDGSGRGGGGGVWGGAAGGGGGKSASALACFLCPTHRRGWWSMCGASGPTLFAVERTSRRWSRGGLAPVLGVWRPAHRWRGARRSCRVPCNPLTRGTSAALSRHCCLRRCSPLGWLPEHCALLRRFLSLPPSSAFTAHAAHAVHIGSTPHPIAQRPVLPPPCCRHAAADSHSRFPSA</sequence>
<proteinExistence type="predicted"/>
<reference evidence="1" key="1">
    <citation type="submission" date="2019-11" db="EMBL/GenBank/DDBJ databases">
        <title>Nori genome reveals adaptations in red seaweeds to the harsh intertidal environment.</title>
        <authorList>
            <person name="Wang D."/>
            <person name="Mao Y."/>
        </authorList>
    </citation>
    <scope>NUCLEOTIDE SEQUENCE</scope>
    <source>
        <tissue evidence="1">Gametophyte</tissue>
    </source>
</reference>
<gene>
    <name evidence="1" type="ORF">I4F81_004416</name>
</gene>
<evidence type="ECO:0000313" key="2">
    <source>
        <dbReference type="Proteomes" id="UP000798662"/>
    </source>
</evidence>
<organism evidence="1 2">
    <name type="scientific">Pyropia yezoensis</name>
    <name type="common">Susabi-nori</name>
    <name type="synonym">Porphyra yezoensis</name>
    <dbReference type="NCBI Taxonomy" id="2788"/>
    <lineage>
        <taxon>Eukaryota</taxon>
        <taxon>Rhodophyta</taxon>
        <taxon>Bangiophyceae</taxon>
        <taxon>Bangiales</taxon>
        <taxon>Bangiaceae</taxon>
        <taxon>Pyropia</taxon>
    </lineage>
</organism>
<accession>A0ACC3BVW8</accession>
<comment type="caution">
    <text evidence="1">The sequence shown here is derived from an EMBL/GenBank/DDBJ whole genome shotgun (WGS) entry which is preliminary data.</text>
</comment>
<dbReference type="EMBL" id="CM020618">
    <property type="protein sequence ID" value="KAK1861836.1"/>
    <property type="molecule type" value="Genomic_DNA"/>
</dbReference>
<evidence type="ECO:0000313" key="1">
    <source>
        <dbReference type="EMBL" id="KAK1861836.1"/>
    </source>
</evidence>
<keyword evidence="2" id="KW-1185">Reference proteome</keyword>
<name>A0ACC3BVW8_PYRYE</name>